<feature type="domain" description="HTH tetR-type" evidence="5">
    <location>
        <begin position="6"/>
        <end position="65"/>
    </location>
</feature>
<evidence type="ECO:0000256" key="3">
    <source>
        <dbReference type="ARBA" id="ARBA00023163"/>
    </source>
</evidence>
<dbReference type="PANTHER" id="PTHR30055">
    <property type="entry name" value="HTH-TYPE TRANSCRIPTIONAL REGULATOR RUTR"/>
    <property type="match status" value="1"/>
</dbReference>
<dbReference type="SUPFAM" id="SSF48498">
    <property type="entry name" value="Tetracyclin repressor-like, C-terminal domain"/>
    <property type="match status" value="1"/>
</dbReference>
<evidence type="ECO:0000256" key="1">
    <source>
        <dbReference type="ARBA" id="ARBA00023015"/>
    </source>
</evidence>
<evidence type="ECO:0000259" key="5">
    <source>
        <dbReference type="PROSITE" id="PS50977"/>
    </source>
</evidence>
<dbReference type="InterPro" id="IPR049445">
    <property type="entry name" value="TetR_SbtR-like_C"/>
</dbReference>
<dbReference type="PANTHER" id="PTHR30055:SF234">
    <property type="entry name" value="HTH-TYPE TRANSCRIPTIONAL REGULATOR BETI"/>
    <property type="match status" value="1"/>
</dbReference>
<dbReference type="Proteomes" id="UP000185696">
    <property type="component" value="Unassembled WGS sequence"/>
</dbReference>
<protein>
    <recommendedName>
        <fullName evidence="5">HTH tetR-type domain-containing protein</fullName>
    </recommendedName>
</protein>
<keyword evidence="7" id="KW-1185">Reference proteome</keyword>
<accession>A0A7Z0WSN4</accession>
<dbReference type="InterPro" id="IPR050109">
    <property type="entry name" value="HTH-type_TetR-like_transc_reg"/>
</dbReference>
<comment type="caution">
    <text evidence="6">The sequence shown here is derived from an EMBL/GenBank/DDBJ whole genome shotgun (WGS) entry which is preliminary data.</text>
</comment>
<proteinExistence type="predicted"/>
<feature type="DNA-binding region" description="H-T-H motif" evidence="4">
    <location>
        <begin position="28"/>
        <end position="47"/>
    </location>
</feature>
<keyword evidence="3" id="KW-0804">Transcription</keyword>
<dbReference type="PRINTS" id="PR00455">
    <property type="entry name" value="HTHTETR"/>
</dbReference>
<name>A0A7Z0WSN4_9PSEU</name>
<dbReference type="Gene3D" id="1.10.357.10">
    <property type="entry name" value="Tetracycline Repressor, domain 2"/>
    <property type="match status" value="1"/>
</dbReference>
<evidence type="ECO:0000256" key="4">
    <source>
        <dbReference type="PROSITE-ProRule" id="PRU00335"/>
    </source>
</evidence>
<dbReference type="InterPro" id="IPR036271">
    <property type="entry name" value="Tet_transcr_reg_TetR-rel_C_sf"/>
</dbReference>
<dbReference type="SUPFAM" id="SSF46689">
    <property type="entry name" value="Homeodomain-like"/>
    <property type="match status" value="1"/>
</dbReference>
<organism evidence="6 7">
    <name type="scientific">Actinophytocola xinjiangensis</name>
    <dbReference type="NCBI Taxonomy" id="485602"/>
    <lineage>
        <taxon>Bacteria</taxon>
        <taxon>Bacillati</taxon>
        <taxon>Actinomycetota</taxon>
        <taxon>Actinomycetes</taxon>
        <taxon>Pseudonocardiales</taxon>
        <taxon>Pseudonocardiaceae</taxon>
    </lineage>
</organism>
<dbReference type="InterPro" id="IPR009057">
    <property type="entry name" value="Homeodomain-like_sf"/>
</dbReference>
<gene>
    <name evidence="6" type="ORF">BLA60_03645</name>
</gene>
<keyword evidence="2 4" id="KW-0238">DNA-binding</keyword>
<sequence length="192" mass="20387">MRADAQRNRAAIVAAARAAVEESGDEVSLDRIAQAAQVTARTLFRHFPSRQDLLAAILDDYVTERVEPVLRRAAADSDPSRALATVLRECTAAFVDHPPMFELVDGGARTGEITSRYRGTLAEILARAQAAGSVRADLTPDDVLCLITMLVASAGHVGGDWPRHLALIVDGMSPRAASTPLPPSGRAHGTLS</sequence>
<dbReference type="PROSITE" id="PS50977">
    <property type="entry name" value="HTH_TETR_2"/>
    <property type="match status" value="1"/>
</dbReference>
<dbReference type="Pfam" id="PF00440">
    <property type="entry name" value="TetR_N"/>
    <property type="match status" value="1"/>
</dbReference>
<evidence type="ECO:0000313" key="6">
    <source>
        <dbReference type="EMBL" id="OLF14565.1"/>
    </source>
</evidence>
<dbReference type="InterPro" id="IPR001647">
    <property type="entry name" value="HTH_TetR"/>
</dbReference>
<dbReference type="Pfam" id="PF21597">
    <property type="entry name" value="TetR_C_43"/>
    <property type="match status" value="1"/>
</dbReference>
<dbReference type="AlphaFoldDB" id="A0A7Z0WSN4"/>
<evidence type="ECO:0000313" key="7">
    <source>
        <dbReference type="Proteomes" id="UP000185696"/>
    </source>
</evidence>
<evidence type="ECO:0000256" key="2">
    <source>
        <dbReference type="ARBA" id="ARBA00023125"/>
    </source>
</evidence>
<dbReference type="GO" id="GO:0003700">
    <property type="term" value="F:DNA-binding transcription factor activity"/>
    <property type="evidence" value="ECO:0007669"/>
    <property type="project" value="TreeGrafter"/>
</dbReference>
<reference evidence="6 7" key="1">
    <citation type="submission" date="2016-12" db="EMBL/GenBank/DDBJ databases">
        <title>The draft genome sequence of Actinophytocola xinjiangensis.</title>
        <authorList>
            <person name="Wang W."/>
            <person name="Yuan L."/>
        </authorList>
    </citation>
    <scope>NUCLEOTIDE SEQUENCE [LARGE SCALE GENOMIC DNA]</scope>
    <source>
        <strain evidence="6 7">CGMCC 4.4663</strain>
    </source>
</reference>
<keyword evidence="1" id="KW-0805">Transcription regulation</keyword>
<dbReference type="EMBL" id="MSIF01000001">
    <property type="protein sequence ID" value="OLF14565.1"/>
    <property type="molecule type" value="Genomic_DNA"/>
</dbReference>
<dbReference type="GO" id="GO:0000976">
    <property type="term" value="F:transcription cis-regulatory region binding"/>
    <property type="evidence" value="ECO:0007669"/>
    <property type="project" value="TreeGrafter"/>
</dbReference>